<evidence type="ECO:0000256" key="8">
    <source>
        <dbReference type="SAM" id="MobiDB-lite"/>
    </source>
</evidence>
<dbReference type="GO" id="GO:0032040">
    <property type="term" value="C:small-subunit processome"/>
    <property type="evidence" value="ECO:0007669"/>
    <property type="project" value="InterPro"/>
</dbReference>
<dbReference type="Pfam" id="PF24779">
    <property type="entry name" value="UTP23_sensor"/>
    <property type="match status" value="1"/>
</dbReference>
<dbReference type="PANTHER" id="PTHR12416">
    <property type="entry name" value="RRNA-PROCESSING PROTEIN UTP23 HOMOLOG"/>
    <property type="match status" value="1"/>
</dbReference>
<keyword evidence="4" id="KW-0539">Nucleus</keyword>
<dbReference type="EMBL" id="JAPEVB010000002">
    <property type="protein sequence ID" value="KAJ4394141.1"/>
    <property type="molecule type" value="Genomic_DNA"/>
</dbReference>
<gene>
    <name evidence="10" type="ORF">N0V93_003358</name>
</gene>
<dbReference type="AlphaFoldDB" id="A0A9W8YYI1"/>
<accession>A0A9W8YYI1</accession>
<dbReference type="Pfam" id="PF04900">
    <property type="entry name" value="Fcf1"/>
    <property type="match status" value="1"/>
</dbReference>
<reference evidence="10" key="1">
    <citation type="submission" date="2022-10" db="EMBL/GenBank/DDBJ databases">
        <title>Tapping the CABI collections for fungal endophytes: first genome assemblies for Collariella, Neodidymelliopsis, Ascochyta clinopodiicola, Didymella pomorum, Didymosphaeria variabile, Neocosmospora piperis and Neocucurbitaria cava.</title>
        <authorList>
            <person name="Hill R."/>
        </authorList>
    </citation>
    <scope>NUCLEOTIDE SEQUENCE</scope>
    <source>
        <strain evidence="10">IMI 355082</strain>
    </source>
</reference>
<dbReference type="InterPro" id="IPR057776">
    <property type="entry name" value="UTP23_sensor"/>
</dbReference>
<keyword evidence="2" id="KW-0690">Ribosome biogenesis</keyword>
<evidence type="ECO:0000256" key="5">
    <source>
        <dbReference type="ARBA" id="ARBA00037300"/>
    </source>
</evidence>
<proteinExistence type="inferred from homology"/>
<comment type="caution">
    <text evidence="10">The sequence shown here is derived from an EMBL/GenBank/DDBJ whole genome shotgun (WGS) entry which is preliminary data.</text>
</comment>
<dbReference type="FunFam" id="3.40.50.1010:FF:000006">
    <property type="entry name" value="rRNA-processing protein UTP23 homolog"/>
    <property type="match status" value="1"/>
</dbReference>
<dbReference type="CDD" id="cd09865">
    <property type="entry name" value="PIN_ScUtp23p-like"/>
    <property type="match status" value="1"/>
</dbReference>
<evidence type="ECO:0000256" key="3">
    <source>
        <dbReference type="ARBA" id="ARBA00022552"/>
    </source>
</evidence>
<feature type="domain" description="UTP23 sensor motif region" evidence="9">
    <location>
        <begin position="214"/>
        <end position="233"/>
    </location>
</feature>
<protein>
    <recommendedName>
        <fullName evidence="7">U three protein 23</fullName>
    </recommendedName>
</protein>
<dbReference type="OrthoDB" id="25675at2759"/>
<evidence type="ECO:0000256" key="4">
    <source>
        <dbReference type="ARBA" id="ARBA00023242"/>
    </source>
</evidence>
<evidence type="ECO:0000256" key="7">
    <source>
        <dbReference type="ARBA" id="ARBA00076388"/>
    </source>
</evidence>
<name>A0A9W8YYI1_9PEZI</name>
<dbReference type="InterPro" id="IPR029060">
    <property type="entry name" value="PIN-like_dom_sf"/>
</dbReference>
<dbReference type="Proteomes" id="UP001140453">
    <property type="component" value="Unassembled WGS sequence"/>
</dbReference>
<organism evidence="10 11">
    <name type="scientific">Gnomoniopsis smithogilvyi</name>
    <dbReference type="NCBI Taxonomy" id="1191159"/>
    <lineage>
        <taxon>Eukaryota</taxon>
        <taxon>Fungi</taxon>
        <taxon>Dikarya</taxon>
        <taxon>Ascomycota</taxon>
        <taxon>Pezizomycotina</taxon>
        <taxon>Sordariomycetes</taxon>
        <taxon>Sordariomycetidae</taxon>
        <taxon>Diaporthales</taxon>
        <taxon>Gnomoniaceae</taxon>
        <taxon>Gnomoniopsis</taxon>
    </lineage>
</organism>
<dbReference type="GO" id="GO:0006364">
    <property type="term" value="P:rRNA processing"/>
    <property type="evidence" value="ECO:0007669"/>
    <property type="project" value="UniProtKB-KW"/>
</dbReference>
<evidence type="ECO:0000256" key="6">
    <source>
        <dbReference type="ARBA" id="ARBA00038503"/>
    </source>
</evidence>
<comment type="similarity">
    <text evidence="6">Belongs to the UTP23/FCF1 family. UTP23 subfamily.</text>
</comment>
<keyword evidence="3" id="KW-0698">rRNA processing</keyword>
<dbReference type="SUPFAM" id="SSF88723">
    <property type="entry name" value="PIN domain-like"/>
    <property type="match status" value="1"/>
</dbReference>
<feature type="region of interest" description="Disordered" evidence="8">
    <location>
        <begin position="164"/>
        <end position="286"/>
    </location>
</feature>
<feature type="compositionally biased region" description="Basic and acidic residues" evidence="8">
    <location>
        <begin position="165"/>
        <end position="191"/>
    </location>
</feature>
<evidence type="ECO:0000313" key="11">
    <source>
        <dbReference type="Proteomes" id="UP001140453"/>
    </source>
</evidence>
<sequence>MRGKRSKAYRKLLKQYALAFNFREPWQVLVDADLIKDAHRFAIDLPQYLSNTLHGEVKILITQCSMRHLYAQNKDGSLERIIDKAKGFERRRCGHHPEQYPEPLSTAECLASVVGPTNKHRYVVASQEQEVRAQFRRIAGVPLVYISRSVMILEPMAHATAKIVQKGERSKFRAEFRDPAAKTGEKRKRDDDDSEGSDEEDGVEKKSEAEKKKRKKRKGEKGPNPLAVRKPKKQPQEQKPVRPKEVTKVEEPSEDQPTKKKRKRKSKKTEGDKAETQQAMDVDADE</sequence>
<evidence type="ECO:0000256" key="1">
    <source>
        <dbReference type="ARBA" id="ARBA00004604"/>
    </source>
</evidence>
<evidence type="ECO:0000259" key="9">
    <source>
        <dbReference type="Pfam" id="PF24779"/>
    </source>
</evidence>
<dbReference type="InterPro" id="IPR006984">
    <property type="entry name" value="Fcf1/UTP23"/>
</dbReference>
<comment type="function">
    <text evidence="5">Involved in rRNA-processing and ribosome biogenesis.</text>
</comment>
<evidence type="ECO:0000256" key="2">
    <source>
        <dbReference type="ARBA" id="ARBA00022517"/>
    </source>
</evidence>
<comment type="subcellular location">
    <subcellularLocation>
        <location evidence="1">Nucleus</location>
        <location evidence="1">Nucleolus</location>
    </subcellularLocation>
</comment>
<feature type="compositionally biased region" description="Acidic residues" evidence="8">
    <location>
        <begin position="192"/>
        <end position="202"/>
    </location>
</feature>
<dbReference type="Gene3D" id="3.40.50.1010">
    <property type="entry name" value="5'-nuclease"/>
    <property type="match status" value="1"/>
</dbReference>
<feature type="compositionally biased region" description="Basic and acidic residues" evidence="8">
    <location>
        <begin position="234"/>
        <end position="251"/>
    </location>
</feature>
<evidence type="ECO:0000313" key="10">
    <source>
        <dbReference type="EMBL" id="KAJ4394141.1"/>
    </source>
</evidence>
<keyword evidence="11" id="KW-1185">Reference proteome</keyword>